<dbReference type="EMBL" id="WHUW01000001">
    <property type="protein sequence ID" value="KAF8452919.1"/>
    <property type="molecule type" value="Genomic_DNA"/>
</dbReference>
<evidence type="ECO:0000256" key="1">
    <source>
        <dbReference type="SAM" id="MobiDB-lite"/>
    </source>
</evidence>
<dbReference type="InterPro" id="IPR036726">
    <property type="entry name" value="GTP1_OBG_dom_sf"/>
</dbReference>
<comment type="caution">
    <text evidence="3">The sequence shown here is derived from an EMBL/GenBank/DDBJ whole genome shotgun (WGS) entry which is preliminary data.</text>
</comment>
<dbReference type="Pfam" id="PF01018">
    <property type="entry name" value="GTP1_OBG"/>
    <property type="match status" value="1"/>
</dbReference>
<protein>
    <recommendedName>
        <fullName evidence="2">Obg domain-containing protein</fullName>
    </recommendedName>
</protein>
<dbReference type="Gene3D" id="2.70.210.12">
    <property type="entry name" value="GTP1/OBG domain"/>
    <property type="match status" value="1"/>
</dbReference>
<dbReference type="PANTHER" id="PTHR11702">
    <property type="entry name" value="DEVELOPMENTALLY REGULATED GTP-BINDING PROTEIN-RELATED"/>
    <property type="match status" value="1"/>
</dbReference>
<evidence type="ECO:0000259" key="2">
    <source>
        <dbReference type="PROSITE" id="PS51883"/>
    </source>
</evidence>
<reference evidence="3" key="1">
    <citation type="submission" date="2019-10" db="EMBL/GenBank/DDBJ databases">
        <authorList>
            <consortium name="DOE Joint Genome Institute"/>
            <person name="Kuo A."/>
            <person name="Miyauchi S."/>
            <person name="Kiss E."/>
            <person name="Drula E."/>
            <person name="Kohler A."/>
            <person name="Sanchez-Garcia M."/>
            <person name="Andreopoulos B."/>
            <person name="Barry K.W."/>
            <person name="Bonito G."/>
            <person name="Buee M."/>
            <person name="Carver A."/>
            <person name="Chen C."/>
            <person name="Cichocki N."/>
            <person name="Clum A."/>
            <person name="Culley D."/>
            <person name="Crous P.W."/>
            <person name="Fauchery L."/>
            <person name="Girlanda M."/>
            <person name="Hayes R."/>
            <person name="Keri Z."/>
            <person name="LaButti K."/>
            <person name="Lipzen A."/>
            <person name="Lombard V."/>
            <person name="Magnuson J."/>
            <person name="Maillard F."/>
            <person name="Morin E."/>
            <person name="Murat C."/>
            <person name="Nolan M."/>
            <person name="Ohm R."/>
            <person name="Pangilinan J."/>
            <person name="Pereira M."/>
            <person name="Perotto S."/>
            <person name="Peter M."/>
            <person name="Riley R."/>
            <person name="Sitrit Y."/>
            <person name="Stielow B."/>
            <person name="Szollosi G."/>
            <person name="Zifcakova L."/>
            <person name="Stursova M."/>
            <person name="Spatafora J.W."/>
            <person name="Tedersoo L."/>
            <person name="Vaario L.-M."/>
            <person name="Yamada A."/>
            <person name="Yan M."/>
            <person name="Wang P."/>
            <person name="Xu J."/>
            <person name="Bruns T."/>
            <person name="Baldrian P."/>
            <person name="Vilgalys R."/>
            <person name="Henrissat B."/>
            <person name="Grigoriev I.V."/>
            <person name="Hibbett D."/>
            <person name="Nagy L.G."/>
            <person name="Martin F.M."/>
        </authorList>
    </citation>
    <scope>NUCLEOTIDE SEQUENCE</scope>
    <source>
        <strain evidence="3">BED1</strain>
    </source>
</reference>
<keyword evidence="4" id="KW-1185">Reference proteome</keyword>
<evidence type="ECO:0000313" key="4">
    <source>
        <dbReference type="Proteomes" id="UP001194468"/>
    </source>
</evidence>
<dbReference type="InterPro" id="IPR045086">
    <property type="entry name" value="OBG_GTPase"/>
</dbReference>
<dbReference type="GO" id="GO:0003924">
    <property type="term" value="F:GTPase activity"/>
    <property type="evidence" value="ECO:0007669"/>
    <property type="project" value="InterPro"/>
</dbReference>
<accession>A0AAD4GNN8</accession>
<reference evidence="3" key="2">
    <citation type="journal article" date="2020" name="Nat. Commun.">
        <title>Large-scale genome sequencing of mycorrhizal fungi provides insights into the early evolution of symbiotic traits.</title>
        <authorList>
            <person name="Miyauchi S."/>
            <person name="Kiss E."/>
            <person name="Kuo A."/>
            <person name="Drula E."/>
            <person name="Kohler A."/>
            <person name="Sanchez-Garcia M."/>
            <person name="Morin E."/>
            <person name="Andreopoulos B."/>
            <person name="Barry K.W."/>
            <person name="Bonito G."/>
            <person name="Buee M."/>
            <person name="Carver A."/>
            <person name="Chen C."/>
            <person name="Cichocki N."/>
            <person name="Clum A."/>
            <person name="Culley D."/>
            <person name="Crous P.W."/>
            <person name="Fauchery L."/>
            <person name="Girlanda M."/>
            <person name="Hayes R.D."/>
            <person name="Keri Z."/>
            <person name="LaButti K."/>
            <person name="Lipzen A."/>
            <person name="Lombard V."/>
            <person name="Magnuson J."/>
            <person name="Maillard F."/>
            <person name="Murat C."/>
            <person name="Nolan M."/>
            <person name="Ohm R.A."/>
            <person name="Pangilinan J."/>
            <person name="Pereira M.F."/>
            <person name="Perotto S."/>
            <person name="Peter M."/>
            <person name="Pfister S."/>
            <person name="Riley R."/>
            <person name="Sitrit Y."/>
            <person name="Stielow J.B."/>
            <person name="Szollosi G."/>
            <person name="Zifcakova L."/>
            <person name="Stursova M."/>
            <person name="Spatafora J.W."/>
            <person name="Tedersoo L."/>
            <person name="Vaario L.M."/>
            <person name="Yamada A."/>
            <person name="Yan M."/>
            <person name="Wang P."/>
            <person name="Xu J."/>
            <person name="Bruns T."/>
            <person name="Baldrian P."/>
            <person name="Vilgalys R."/>
            <person name="Dunand C."/>
            <person name="Henrissat B."/>
            <person name="Grigoriev I.V."/>
            <person name="Hibbett D."/>
            <person name="Nagy L.G."/>
            <person name="Martin F.M."/>
        </authorList>
    </citation>
    <scope>NUCLEOTIDE SEQUENCE</scope>
    <source>
        <strain evidence="3">BED1</strain>
    </source>
</reference>
<organism evidence="3 4">
    <name type="scientific">Boletus edulis BED1</name>
    <dbReference type="NCBI Taxonomy" id="1328754"/>
    <lineage>
        <taxon>Eukaryota</taxon>
        <taxon>Fungi</taxon>
        <taxon>Dikarya</taxon>
        <taxon>Basidiomycota</taxon>
        <taxon>Agaricomycotina</taxon>
        <taxon>Agaricomycetes</taxon>
        <taxon>Agaricomycetidae</taxon>
        <taxon>Boletales</taxon>
        <taxon>Boletineae</taxon>
        <taxon>Boletaceae</taxon>
        <taxon>Boletoideae</taxon>
        <taxon>Boletus</taxon>
    </lineage>
</organism>
<dbReference type="AlphaFoldDB" id="A0AAD4GNN8"/>
<feature type="region of interest" description="Disordered" evidence="1">
    <location>
        <begin position="129"/>
        <end position="149"/>
    </location>
</feature>
<dbReference type="GO" id="GO:0005739">
    <property type="term" value="C:mitochondrion"/>
    <property type="evidence" value="ECO:0007669"/>
    <property type="project" value="TreeGrafter"/>
</dbReference>
<feature type="domain" description="Obg" evidence="2">
    <location>
        <begin position="68"/>
        <end position="193"/>
    </location>
</feature>
<proteinExistence type="predicted"/>
<dbReference type="GO" id="GO:0042254">
    <property type="term" value="P:ribosome biogenesis"/>
    <property type="evidence" value="ECO:0007669"/>
    <property type="project" value="UniProtKB-UniRule"/>
</dbReference>
<dbReference type="InterPro" id="IPR006169">
    <property type="entry name" value="GTP1_OBG_dom"/>
</dbReference>
<dbReference type="PANTHER" id="PTHR11702:SF31">
    <property type="entry name" value="MITOCHONDRIAL RIBOSOME-ASSOCIATED GTPASE 2"/>
    <property type="match status" value="1"/>
</dbReference>
<dbReference type="GO" id="GO:0005525">
    <property type="term" value="F:GTP binding"/>
    <property type="evidence" value="ECO:0007669"/>
    <property type="project" value="InterPro"/>
</dbReference>
<dbReference type="Proteomes" id="UP001194468">
    <property type="component" value="Unassembled WGS sequence"/>
</dbReference>
<gene>
    <name evidence="3" type="ORF">L210DRAFT_2065157</name>
</gene>
<evidence type="ECO:0000313" key="3">
    <source>
        <dbReference type="EMBL" id="KAF8452919.1"/>
    </source>
</evidence>
<sequence>MFKAQNQSSGGGRWHRNLEMGRCVHALCSESCFNDDRHLANRALLNDDKGSARLAHSHHPLTAPTHGDTFLDHVIIHAKAATAPSPSIAKKKYKAMVPPSGDNGGASGDVYIIPTPTLTTLASISKRVRGQPGTYGRGTWQNGRSAPPTIIHVPLGTVVRELPRDDPRRAKDTWEEAHEGLGVDARRARMLDS</sequence>
<dbReference type="PROSITE" id="PS51883">
    <property type="entry name" value="OBG"/>
    <property type="match status" value="1"/>
</dbReference>
<dbReference type="SUPFAM" id="SSF82051">
    <property type="entry name" value="Obg GTP-binding protein N-terminal domain"/>
    <property type="match status" value="1"/>
</dbReference>
<name>A0AAD4GNN8_BOLED</name>